<feature type="compositionally biased region" description="Basic and acidic residues" evidence="3">
    <location>
        <begin position="1153"/>
        <end position="1169"/>
    </location>
</feature>
<feature type="region of interest" description="Disordered" evidence="3">
    <location>
        <begin position="1783"/>
        <end position="1924"/>
    </location>
</feature>
<feature type="region of interest" description="Disordered" evidence="3">
    <location>
        <begin position="1322"/>
        <end position="1355"/>
    </location>
</feature>
<dbReference type="SUPFAM" id="SSF55681">
    <property type="entry name" value="Class II aaRS and biotin synthetases"/>
    <property type="match status" value="1"/>
</dbReference>
<feature type="compositionally biased region" description="Low complexity" evidence="3">
    <location>
        <begin position="83"/>
        <end position="100"/>
    </location>
</feature>
<feature type="compositionally biased region" description="Polar residues" evidence="3">
    <location>
        <begin position="2264"/>
        <end position="2273"/>
    </location>
</feature>
<comment type="similarity">
    <text evidence="1">Belongs to the biotin--protein ligase family.</text>
</comment>
<dbReference type="NCBIfam" id="TIGR00121">
    <property type="entry name" value="birA_ligase"/>
    <property type="match status" value="1"/>
</dbReference>
<feature type="region of interest" description="Disordered" evidence="3">
    <location>
        <begin position="1595"/>
        <end position="1622"/>
    </location>
</feature>
<sequence length="3355" mass="367750">MWREHHHTRRLEYKQPIVFQPYCRTAKIPRLRSRLYRPPRQQQQRYSSSPQSSLSIESNSSAQSSVDTSTANAHRSDQLLKFSSTSSSSSDSTSKSISTDSSDEPLPPFDVRMFCPRGWAMSGQRVVLGQPLVAEKYLIGAEASSSVVVATTSPSVQSGMLTNLYSGHTLITVGAPGTNIRTNPLGDLWMDMENRRKMACDNRITEESSIESSLEQHSSGDMLTSADLATSIDSEEASFDTSESIAGSVYQPSPCKLSSEDSSSGLSKDHKRTQKFFEAQAKMSEMYTCAVRSGGVSSVKAALSTDLPPVMVHTSKGGTPQASPRVKRQVKKKKKLQAQQEFDIEGVHEVKKEARSPRLTYKDSSSTTTTEESMSLEAVEKKKSLLSELDVTGVKTKQKVKSPFRTASQQDLLRATAIIKENLTNIVENYLVQSLPTEESVSPTKAALDRKVQSYKRFSQEFSDVLSINSINSRGYAYPLHAPPSHIIMDTKKDSDSLANMSHSNISSEDELSQNIDCNKSNRIDKSLQYKTKVIPQEELVSVGNTPEDSTQDQADKIKNESVSAFFKSPITLEPEKVANLPNTTKNELLDQKTEVSSVAESTAKEVATPKKNNILHEVDATSALVDVESVTEFKKLRSEIPAALNEQHEKKSEQQLGTERTNAENLSREHEEISVLHKDQQQTKQIPRQPLVCIQQNLIKQQPNLQQQQQLQQEQQIVGIKQQQFLEKQPKQYQQRPQLEIISKSSSSGEEEVNKQRPIVWPYVELEQPQAQNMGSREQTRVEPTVALKYVSGSQGSVVKLHNYTAENDPIHKLDSMRLARRNDKAERHFSKVSSEESIQQSSFKQRYEETAAGHDNVAKRNIAHENLAKEMSKDSGVQEVDHVKVEGSEVVQKITLKSRILPQNIVKEICEGETSSNENKNVAKSLHPKLVKFNIIEDSFEVNFPTSNSEKIDNTRSKDEYEIPINSSPSIATAGVTSPRTASQKNITFFVEPTKQIIRSPREESFSKVTSNINSPSETVVIIVNNRARDVKEHPSIDIIDETGMSCPYDETQERFVVTLEDIAAKIDRNALAGKLTTQLSDLVSDGSFESLPYNALFSQSGSFNDDSDAPPVKITFYSYQHYETVRRLVRQRSSGSEDMPDADDATSTKTDMRTQNEEPVESKESENAQQGKIEAGLDKFGMVDINIVVAEESEKQDESSGTVAVTDATENSVENANKQFVTDVAEVQEAGGLTVIIAGSSTSGNDSGLGRSPNNERDHCEVKQDMQAEASALHDSGIETSISDVNVQQDATASNKGLPSPVDSVPESGFSSLKETFAPEHNLSEDSPEMTLSKSKDSLDFTDNERFPGTDTLSDDIETLSYNNEGVSAFASRTVSVEESFRGSAFDLPSLDSISNGLVQLQSCGISRVLPDIDLDSLVIPNNHVEKALCRQLALQSTLTIQDSKDIPYQEPLHKESPSENDSVTEKYLNKSEKYGSEEGSSAGIKTSDSISSEDTILSRISMDEQNKLSTDDPSSRISSDEQSRVSLEEASRLSSTDQSKMSVDEISKISSTDQCSIDSQFLSLDDPSLGPVLFGQTSLSKIDPQESIFEEDEPTQISATNVCREKSEHKKDSFTDQSPICEKHTADQKDVSTKELNEPDDYISKVTAELVCTTTVISDIPTKEDLFGITLAETEAKSLDEDTLQALTSAVKNTLPHLLDSHTPKPSLAAFTPFPSVDTADQFPTLPQGTVLTFPKYKKDSANDNKKQTFAEIVEESEDVMEAASFVSNSMSNLPELCEPSVAKSRSTRPKSHDVHRKRKKRSERNVTSFRDVCNTDDTNNAIVRSSSSSLKSKLSSKDSRGSLASDADGSKSMSPVMHGTAAQLPDQASSRPTLANFTSSSGSTQDDDTNTKATRIRKPMSEKHSGLSNFGSASSSIHSDDSNLHFENVSLRSDGSLDKFPHFDAVRAQVKPRTPKKKRQSYNVEEKKESKLEFMHRSVTLPVGSLLSKKGTHDEKSHKKDEHKKEKDETKQKKKKKEKDLDKTEKRSAMSSIKGLLKRNKSKDKEKETVSEKTSPSLFRRLERKGKSNSPSPQPEDKPKSSASTPSADKPSIQILKETLMKVSPSLSFTDDKCSDPAKVLSEVSLRKKKPISSVDIGFPASTIRTSSSSSTKSSGAGTTTASMPHYQPILDESPSNSSQCSPRHSTPPSSPRKGSALSPKLYRRVLTRNISSSQESLDASLPSPQMSPHERPGTASSLHSLSGARELMGSPAPAMGTRAQNQNTISVTIGFKPQVQSRPRTRSEGTHLNNVPSVLPDVSGPVESSGTPSPTKLGKRSTSMEILVCGKIREHCSNNGSAGGGFSREGSFRLHREISVETLFEVPEGSPGKSISKENYQEYLNRVQASRDSQQSSTWSLCDIAESQQVDKFPDAEAACQTLPRPARSVAAATRHQHAKFGKKMSLPHNLYISERSITPDREGGSNPNLHIRSGSPYTRGMPYSSSFTSSPYKRPHSASASSVTATFSSPLKKTFYTSAAAAARGVDAGGGDTASPAPLEEVSEELESARSSVSPEPVPRSSTGSPAAQHKDKPSAQNDNVDYSQNQNSEKNNNNTLPPVKMRNDSAVKRKAKLIKEDSRLTSATKSGKPVPGSNISRASAKDDVLVNRTKEDVESKRRNRFDNKSLIGLNGEGDDSFGGSVATFGLDGKTTFDADGDAKESEEDFDYNSKPPNILVYAANNQEYFESIKRTLLACFKKDRYVVYHLNNDTAFRSPWMSSTTLLVICGDVQTHISTVFIRYLLGGGRVLSICSDFLNVAVPLFGTVEVAESDVVSVKYGRWGSVQFLHHQHCSHSSPQNNRFSTCLDSDDTPGTVPKRSDGSATGKKGGTVSVEPTHVEIRDTDGVSYCLQLRVLATDDTWGAPSLIGAKIKGGPGRGVFSQVHLERGPSLKIYASSAVTAESLRRSATARREILKDLLQTELLLDTTDLEDDDGLLMHEGEEDDDDQQQTAATSAVCYKPAILMGTQQVKEELLSKLRGKLLGGRELHRPQLRLVFLTGPDADGDADGLVPETGEDVLPVLCHQHKQQHCSFDQHAYFQHLKTEAIGRLLLYCEVISSSARVIEGATQLLHGIVVVPRIQTKGVGRGGNVWLSPEGCLMFSLQLHLSLSSFLGSHLPLLQHIVSLAVVHALPQQQLQLSLKWPNDVYAGNEKIAGVLVTATHTGTVACVNVGVGLNLSNEAPTTSIQQLLDRHNEASGSGGDVKLQHEVVLAGILNQLETLMTLVETQGPEPLLHMYYRCWKHGGAQVKVLLPEEFAHRNTGRASRSVTITGIDYYGFLKGVDSVTGEAMTIHPDGNSFNMMEGLIYTKVT</sequence>
<dbReference type="PANTHER" id="PTHR12835">
    <property type="entry name" value="BIOTIN PROTEIN LIGASE"/>
    <property type="match status" value="1"/>
</dbReference>
<evidence type="ECO:0000256" key="3">
    <source>
        <dbReference type="SAM" id="MobiDB-lite"/>
    </source>
</evidence>
<feature type="compositionally biased region" description="Low complexity" evidence="3">
    <location>
        <begin position="2146"/>
        <end position="2168"/>
    </location>
</feature>
<dbReference type="InterPro" id="IPR004143">
    <property type="entry name" value="BPL_LPL_catalytic"/>
</dbReference>
<feature type="region of interest" description="Disordered" evidence="3">
    <location>
        <begin position="2850"/>
        <end position="2874"/>
    </location>
</feature>
<feature type="region of interest" description="Disordered" evidence="3">
    <location>
        <begin position="30"/>
        <end position="107"/>
    </location>
</feature>
<feature type="compositionally biased region" description="Low complexity" evidence="3">
    <location>
        <begin position="2587"/>
        <end position="2598"/>
    </location>
</feature>
<dbReference type="GO" id="GO:0004077">
    <property type="term" value="F:biotin--[biotin carboxyl-carrier protein] ligase activity"/>
    <property type="evidence" value="ECO:0007669"/>
    <property type="project" value="InterPro"/>
</dbReference>
<organism evidence="5">
    <name type="scientific">Hirondellea gigas</name>
    <dbReference type="NCBI Taxonomy" id="1518452"/>
    <lineage>
        <taxon>Eukaryota</taxon>
        <taxon>Metazoa</taxon>
        <taxon>Ecdysozoa</taxon>
        <taxon>Arthropoda</taxon>
        <taxon>Crustacea</taxon>
        <taxon>Multicrustacea</taxon>
        <taxon>Malacostraca</taxon>
        <taxon>Eumalacostraca</taxon>
        <taxon>Peracarida</taxon>
        <taxon>Amphipoda</taxon>
        <taxon>Amphilochidea</taxon>
        <taxon>Lysianassida</taxon>
        <taxon>Lysianassidira</taxon>
        <taxon>Lysianassoidea</taxon>
        <taxon>Lysianassidae</taxon>
        <taxon>Hirondellea</taxon>
    </lineage>
</organism>
<dbReference type="PANTHER" id="PTHR12835:SF5">
    <property type="entry name" value="BIOTIN--PROTEIN LIGASE"/>
    <property type="match status" value="1"/>
</dbReference>
<reference evidence="5" key="1">
    <citation type="submission" date="2017-11" db="EMBL/GenBank/DDBJ databases">
        <title>The sensing device of the deep-sea amphipod.</title>
        <authorList>
            <person name="Kobayashi H."/>
            <person name="Nagahama T."/>
            <person name="Arai W."/>
            <person name="Sasagawa Y."/>
            <person name="Umeda M."/>
            <person name="Hayashi T."/>
            <person name="Nikaido I."/>
            <person name="Watanabe H."/>
            <person name="Oguri K."/>
            <person name="Kitazato H."/>
            <person name="Fujioka K."/>
            <person name="Kido Y."/>
            <person name="Takami H."/>
        </authorList>
    </citation>
    <scope>NUCLEOTIDE SEQUENCE</scope>
    <source>
        <tissue evidence="5">Whole body</tissue>
    </source>
</reference>
<dbReference type="Gene3D" id="3.30.930.10">
    <property type="entry name" value="Bira Bifunctional Protein, Domain 2"/>
    <property type="match status" value="1"/>
</dbReference>
<proteinExistence type="evidence at transcript level"/>
<feature type="region of interest" description="Disordered" evidence="3">
    <location>
        <begin position="647"/>
        <end position="684"/>
    </location>
</feature>
<feature type="compositionally biased region" description="Polar residues" evidence="3">
    <location>
        <begin position="2308"/>
        <end position="2323"/>
    </location>
</feature>
<feature type="region of interest" description="Disordered" evidence="3">
    <location>
        <begin position="1951"/>
        <end position="2104"/>
    </location>
</feature>
<feature type="compositionally biased region" description="Polar residues" evidence="3">
    <location>
        <begin position="1820"/>
        <end position="1829"/>
    </location>
</feature>
<feature type="compositionally biased region" description="Basic and acidic residues" evidence="3">
    <location>
        <begin position="1969"/>
        <end position="1981"/>
    </location>
</feature>
<dbReference type="InterPro" id="IPR045864">
    <property type="entry name" value="aa-tRNA-synth_II/BPL/LPL"/>
</dbReference>
<feature type="compositionally biased region" description="Basic and acidic residues" evidence="3">
    <location>
        <begin position="1505"/>
        <end position="1535"/>
    </location>
</feature>
<dbReference type="InterPro" id="IPR004408">
    <property type="entry name" value="Biotin_CoA_COase_ligase"/>
</dbReference>
<feature type="region of interest" description="Disordered" evidence="3">
    <location>
        <begin position="2459"/>
        <end position="2508"/>
    </location>
</feature>
<feature type="compositionally biased region" description="Low complexity" evidence="3">
    <location>
        <begin position="38"/>
        <end position="65"/>
    </location>
</feature>
<feature type="region of interest" description="Disordered" evidence="3">
    <location>
        <begin position="353"/>
        <end position="376"/>
    </location>
</feature>
<name>A0A6A7FUU6_9CRUS</name>
<feature type="compositionally biased region" description="Polar residues" evidence="3">
    <location>
        <begin position="2214"/>
        <end position="2232"/>
    </location>
</feature>
<accession>A0A6A7FUU6</accession>
<feature type="compositionally biased region" description="Low complexity" evidence="3">
    <location>
        <begin position="2552"/>
        <end position="2565"/>
    </location>
</feature>
<feature type="region of interest" description="Disordered" evidence="3">
    <location>
        <begin position="1241"/>
        <end position="1265"/>
    </location>
</feature>
<dbReference type="GO" id="GO:0005737">
    <property type="term" value="C:cytoplasm"/>
    <property type="evidence" value="ECO:0007669"/>
    <property type="project" value="TreeGrafter"/>
</dbReference>
<feature type="compositionally biased region" description="Basic and acidic residues" evidence="3">
    <location>
        <begin position="2605"/>
        <end position="2623"/>
    </location>
</feature>
<evidence type="ECO:0000313" key="5">
    <source>
        <dbReference type="EMBL" id="LAC22050.1"/>
    </source>
</evidence>
<feature type="compositionally biased region" description="Low complexity" evidence="3">
    <location>
        <begin position="1911"/>
        <end position="1922"/>
    </location>
</feature>
<feature type="compositionally biased region" description="Polar residues" evidence="3">
    <location>
        <begin position="1536"/>
        <end position="1545"/>
    </location>
</feature>
<dbReference type="EMBL" id="IACT01002791">
    <property type="protein sequence ID" value="LAC22050.1"/>
    <property type="molecule type" value="mRNA"/>
</dbReference>
<feature type="compositionally biased region" description="Low complexity" evidence="3">
    <location>
        <begin position="256"/>
        <end position="266"/>
    </location>
</feature>
<feature type="region of interest" description="Disordered" evidence="3">
    <location>
        <begin position="1503"/>
        <end position="1547"/>
    </location>
</feature>
<feature type="region of interest" description="Disordered" evidence="3">
    <location>
        <begin position="1133"/>
        <end position="1178"/>
    </location>
</feature>
<keyword evidence="2 5" id="KW-0436">Ligase</keyword>
<dbReference type="PROSITE" id="PS51733">
    <property type="entry name" value="BPL_LPL_CATALYTIC"/>
    <property type="match status" value="1"/>
</dbReference>
<feature type="region of interest" description="Disordered" evidence="3">
    <location>
        <begin position="2529"/>
        <end position="2640"/>
    </location>
</feature>
<feature type="compositionally biased region" description="Low complexity" evidence="3">
    <location>
        <begin position="364"/>
        <end position="373"/>
    </location>
</feature>
<feature type="region of interest" description="Disordered" evidence="3">
    <location>
        <begin position="242"/>
        <end position="269"/>
    </location>
</feature>
<feature type="compositionally biased region" description="Basic and acidic residues" evidence="3">
    <location>
        <begin position="667"/>
        <end position="682"/>
    </location>
</feature>
<feature type="region of interest" description="Disordered" evidence="3">
    <location>
        <begin position="2127"/>
        <end position="2323"/>
    </location>
</feature>
<feature type="compositionally biased region" description="Polar residues" evidence="3">
    <location>
        <begin position="655"/>
        <end position="666"/>
    </location>
</feature>
<feature type="domain" description="BPL/LPL catalytic" evidence="4">
    <location>
        <begin position="3085"/>
        <end position="3270"/>
    </location>
</feature>
<feature type="compositionally biased region" description="Basic residues" evidence="3">
    <location>
        <begin position="1790"/>
        <end position="1807"/>
    </location>
</feature>
<dbReference type="Pfam" id="PF03099">
    <property type="entry name" value="BPL_LplA_LipB"/>
    <property type="match status" value="1"/>
</dbReference>
<feature type="compositionally biased region" description="Basic and acidic residues" evidence="3">
    <location>
        <begin position="1607"/>
        <end position="1618"/>
    </location>
</feature>
<feature type="compositionally biased region" description="Polar residues" evidence="3">
    <location>
        <begin position="1871"/>
        <end position="1882"/>
    </location>
</feature>
<feature type="compositionally biased region" description="Basic and acidic residues" evidence="3">
    <location>
        <begin position="1337"/>
        <end position="1351"/>
    </location>
</feature>
<protein>
    <submittedName>
        <fullName evidence="5">Biotin--protein ligase isoform X1</fullName>
    </submittedName>
</protein>
<evidence type="ECO:0000259" key="4">
    <source>
        <dbReference type="PROSITE" id="PS51733"/>
    </source>
</evidence>
<feature type="compositionally biased region" description="Basic and acidic residues" evidence="3">
    <location>
        <begin position="1996"/>
        <end position="2016"/>
    </location>
</feature>
<feature type="region of interest" description="Disordered" evidence="3">
    <location>
        <begin position="1294"/>
        <end position="1313"/>
    </location>
</feature>
<feature type="compositionally biased region" description="Basic and acidic residues" evidence="3">
    <location>
        <begin position="2023"/>
        <end position="2033"/>
    </location>
</feature>
<evidence type="ECO:0000256" key="1">
    <source>
        <dbReference type="ARBA" id="ARBA00009934"/>
    </source>
</evidence>
<evidence type="ECO:0000256" key="2">
    <source>
        <dbReference type="ARBA" id="ARBA00022598"/>
    </source>
</evidence>